<dbReference type="EMBL" id="KN818662">
    <property type="protein sequence ID" value="KIL54679.1"/>
    <property type="molecule type" value="Genomic_DNA"/>
</dbReference>
<protein>
    <submittedName>
        <fullName evidence="1">Uncharacterized protein</fullName>
    </submittedName>
</protein>
<evidence type="ECO:0000313" key="1">
    <source>
        <dbReference type="EMBL" id="KIL54679.1"/>
    </source>
</evidence>
<dbReference type="AlphaFoldDB" id="A0A0C2SL79"/>
<organism evidence="1 2">
    <name type="scientific">Amanita muscaria (strain Koide BX008)</name>
    <dbReference type="NCBI Taxonomy" id="946122"/>
    <lineage>
        <taxon>Eukaryota</taxon>
        <taxon>Fungi</taxon>
        <taxon>Dikarya</taxon>
        <taxon>Basidiomycota</taxon>
        <taxon>Agaricomycotina</taxon>
        <taxon>Agaricomycetes</taxon>
        <taxon>Agaricomycetidae</taxon>
        <taxon>Agaricales</taxon>
        <taxon>Pluteineae</taxon>
        <taxon>Amanitaceae</taxon>
        <taxon>Amanita</taxon>
    </lineage>
</organism>
<keyword evidence="2" id="KW-1185">Reference proteome</keyword>
<gene>
    <name evidence="1" type="ORF">M378DRAFT_740096</name>
</gene>
<dbReference type="HOGENOM" id="CLU_2372325_0_0_1"/>
<accession>A0A0C2SL79</accession>
<evidence type="ECO:0000313" key="2">
    <source>
        <dbReference type="Proteomes" id="UP000054549"/>
    </source>
</evidence>
<name>A0A0C2SL79_AMAMK</name>
<sequence length="95" mass="10708">MLLQVVVAEETKHRPKIALFVAWTKVGLASRVLCYCTSCLPRVLHLSSSASAITHSITFEVPQPQWHLRALPSIHDDIENVLIIVPMSAMKYRSR</sequence>
<proteinExistence type="predicted"/>
<reference evidence="1 2" key="1">
    <citation type="submission" date="2014-04" db="EMBL/GenBank/DDBJ databases">
        <title>Evolutionary Origins and Diversification of the Mycorrhizal Mutualists.</title>
        <authorList>
            <consortium name="DOE Joint Genome Institute"/>
            <consortium name="Mycorrhizal Genomics Consortium"/>
            <person name="Kohler A."/>
            <person name="Kuo A."/>
            <person name="Nagy L.G."/>
            <person name="Floudas D."/>
            <person name="Copeland A."/>
            <person name="Barry K.W."/>
            <person name="Cichocki N."/>
            <person name="Veneault-Fourrey C."/>
            <person name="LaButti K."/>
            <person name="Lindquist E.A."/>
            <person name="Lipzen A."/>
            <person name="Lundell T."/>
            <person name="Morin E."/>
            <person name="Murat C."/>
            <person name="Riley R."/>
            <person name="Ohm R."/>
            <person name="Sun H."/>
            <person name="Tunlid A."/>
            <person name="Henrissat B."/>
            <person name="Grigoriev I.V."/>
            <person name="Hibbett D.S."/>
            <person name="Martin F."/>
        </authorList>
    </citation>
    <scope>NUCLEOTIDE SEQUENCE [LARGE SCALE GENOMIC DNA]</scope>
    <source>
        <strain evidence="1 2">Koide BX008</strain>
    </source>
</reference>
<dbReference type="InParanoid" id="A0A0C2SL79"/>
<dbReference type="Proteomes" id="UP000054549">
    <property type="component" value="Unassembled WGS sequence"/>
</dbReference>